<feature type="domain" description="Nitroreductase" evidence="1">
    <location>
        <begin position="28"/>
        <end position="102"/>
    </location>
</feature>
<comment type="caution">
    <text evidence="2">The sequence shown here is derived from an EMBL/GenBank/DDBJ whole genome shotgun (WGS) entry which is preliminary data.</text>
</comment>
<evidence type="ECO:0000259" key="1">
    <source>
        <dbReference type="Pfam" id="PF00881"/>
    </source>
</evidence>
<dbReference type="InterPro" id="IPR052544">
    <property type="entry name" value="Bacteriocin_Proc_Enz"/>
</dbReference>
<dbReference type="NCBIfam" id="TIGR03605">
    <property type="entry name" value="antibiot_sagB"/>
    <property type="match status" value="1"/>
</dbReference>
<dbReference type="AlphaFoldDB" id="X0Z6W7"/>
<proteinExistence type="predicted"/>
<dbReference type="InterPro" id="IPR029479">
    <property type="entry name" value="Nitroreductase"/>
</dbReference>
<dbReference type="CDD" id="cd02142">
    <property type="entry name" value="McbC_SagB-like_oxidoreductase"/>
    <property type="match status" value="1"/>
</dbReference>
<dbReference type="SUPFAM" id="SSF55469">
    <property type="entry name" value="FMN-dependent nitroreductase-like"/>
    <property type="match status" value="1"/>
</dbReference>
<dbReference type="InterPro" id="IPR020051">
    <property type="entry name" value="SagB-type_dehydrogenase"/>
</dbReference>
<dbReference type="PANTHER" id="PTHR43745">
    <property type="entry name" value="NITROREDUCTASE MJ1384-RELATED"/>
    <property type="match status" value="1"/>
</dbReference>
<name>X0Z6W7_9ZZZZ</name>
<dbReference type="PANTHER" id="PTHR43745:SF2">
    <property type="entry name" value="NITROREDUCTASE MJ1384-RELATED"/>
    <property type="match status" value="1"/>
</dbReference>
<evidence type="ECO:0000313" key="2">
    <source>
        <dbReference type="EMBL" id="GAG65080.1"/>
    </source>
</evidence>
<accession>X0Z6W7</accession>
<dbReference type="EMBL" id="BART01009232">
    <property type="protein sequence ID" value="GAG65080.1"/>
    <property type="molecule type" value="Genomic_DNA"/>
</dbReference>
<dbReference type="Gene3D" id="3.40.109.10">
    <property type="entry name" value="NADH Oxidase"/>
    <property type="match status" value="1"/>
</dbReference>
<reference evidence="2" key="1">
    <citation type="journal article" date="2014" name="Front. Microbiol.">
        <title>High frequency of phylogenetically diverse reductive dehalogenase-homologous genes in deep subseafloor sedimentary metagenomes.</title>
        <authorList>
            <person name="Kawai M."/>
            <person name="Futagami T."/>
            <person name="Toyoda A."/>
            <person name="Takaki Y."/>
            <person name="Nishi S."/>
            <person name="Hori S."/>
            <person name="Arai W."/>
            <person name="Tsubouchi T."/>
            <person name="Morono Y."/>
            <person name="Uchiyama I."/>
            <person name="Ito T."/>
            <person name="Fujiyama A."/>
            <person name="Inagaki F."/>
            <person name="Takami H."/>
        </authorList>
    </citation>
    <scope>NUCLEOTIDE SEQUENCE</scope>
    <source>
        <strain evidence="2">Expedition CK06-06</strain>
    </source>
</reference>
<dbReference type="InterPro" id="IPR000415">
    <property type="entry name" value="Nitroreductase-like"/>
</dbReference>
<organism evidence="2">
    <name type="scientific">marine sediment metagenome</name>
    <dbReference type="NCBI Taxonomy" id="412755"/>
    <lineage>
        <taxon>unclassified sequences</taxon>
        <taxon>metagenomes</taxon>
        <taxon>ecological metagenomes</taxon>
    </lineage>
</organism>
<dbReference type="GO" id="GO:0016491">
    <property type="term" value="F:oxidoreductase activity"/>
    <property type="evidence" value="ECO:0007669"/>
    <property type="project" value="InterPro"/>
</dbReference>
<protein>
    <recommendedName>
        <fullName evidence="1">Nitroreductase domain-containing protein</fullName>
    </recommendedName>
</protein>
<sequence length="103" mass="11667">MNFLVECRFLITLQNSILRSNLGSGNFIWTAMIGRSQWKYLQRCYRYLYLDAGHIGQNFYLIAEALGLGACTIGALYDDDLNQFLEIDGNTETVLYVGTVGKI</sequence>
<dbReference type="Pfam" id="PF00881">
    <property type="entry name" value="Nitroreductase"/>
    <property type="match status" value="1"/>
</dbReference>
<gene>
    <name evidence="2" type="ORF">S01H4_20519</name>
</gene>